<dbReference type="OrthoDB" id="664017at2"/>
<dbReference type="EMBL" id="RAPY01000001">
    <property type="protein sequence ID" value="RKE55469.1"/>
    <property type="molecule type" value="Genomic_DNA"/>
</dbReference>
<name>A0A420BFI8_SPHD1</name>
<keyword evidence="1" id="KW-0472">Membrane</keyword>
<evidence type="ECO:0000256" key="1">
    <source>
        <dbReference type="SAM" id="Phobius"/>
    </source>
</evidence>
<evidence type="ECO:0008006" key="4">
    <source>
        <dbReference type="Google" id="ProtNLM"/>
    </source>
</evidence>
<reference evidence="2 3" key="1">
    <citation type="submission" date="2018-09" db="EMBL/GenBank/DDBJ databases">
        <title>Genomic Encyclopedia of Type Strains, Phase III (KMG-III): the genomes of soil and plant-associated and newly described type strains.</title>
        <authorList>
            <person name="Whitman W."/>
        </authorList>
    </citation>
    <scope>NUCLEOTIDE SEQUENCE [LARGE SCALE GENOMIC DNA]</scope>
    <source>
        <strain evidence="2 3">CECT 7938</strain>
    </source>
</reference>
<gene>
    <name evidence="2" type="ORF">DFQ12_0301</name>
</gene>
<dbReference type="AlphaFoldDB" id="A0A420BFI8"/>
<keyword evidence="1" id="KW-0812">Transmembrane</keyword>
<evidence type="ECO:0000313" key="2">
    <source>
        <dbReference type="EMBL" id="RKE55469.1"/>
    </source>
</evidence>
<feature type="transmembrane region" description="Helical" evidence="1">
    <location>
        <begin position="12"/>
        <end position="33"/>
    </location>
</feature>
<proteinExistence type="predicted"/>
<evidence type="ECO:0000313" key="3">
    <source>
        <dbReference type="Proteomes" id="UP000286246"/>
    </source>
</evidence>
<comment type="caution">
    <text evidence="2">The sequence shown here is derived from an EMBL/GenBank/DDBJ whole genome shotgun (WGS) entry which is preliminary data.</text>
</comment>
<protein>
    <recommendedName>
        <fullName evidence="4">Type VI secretion system transmembrane protein TssO</fullName>
    </recommendedName>
</protein>
<accession>A0A420BFI8</accession>
<keyword evidence="3" id="KW-1185">Reference proteome</keyword>
<sequence length="164" mass="19031">MIKLSLAERREHFLLLLGAFVLAMTILGFVLFYSDGPRFAISKEDLALRIQDDQKFEESAKMALRYVDSASLQIKRFDPSVQAVFIENDIKKTFNDVNAIYAQNSFDNRYGIFAQAAVLYENYYVDRRELKGNINDIDRISKNLDDCIVNRKQLQQTINMMNAR</sequence>
<dbReference type="InterPro" id="IPR039449">
    <property type="entry name" value="TssO"/>
</dbReference>
<organism evidence="2 3">
    <name type="scientific">Sphingobacterium detergens</name>
    <dbReference type="NCBI Taxonomy" id="1145106"/>
    <lineage>
        <taxon>Bacteria</taxon>
        <taxon>Pseudomonadati</taxon>
        <taxon>Bacteroidota</taxon>
        <taxon>Sphingobacteriia</taxon>
        <taxon>Sphingobacteriales</taxon>
        <taxon>Sphingobacteriaceae</taxon>
        <taxon>Sphingobacterium</taxon>
    </lineage>
</organism>
<dbReference type="RefSeq" id="WP_120257249.1">
    <property type="nucleotide sequence ID" value="NZ_RAPY01000001.1"/>
</dbReference>
<dbReference type="Proteomes" id="UP000286246">
    <property type="component" value="Unassembled WGS sequence"/>
</dbReference>
<dbReference type="Pfam" id="PF17561">
    <property type="entry name" value="TssO"/>
    <property type="match status" value="1"/>
</dbReference>
<keyword evidence="1" id="KW-1133">Transmembrane helix</keyword>